<protein>
    <submittedName>
        <fullName evidence="2">Uncharacterized protein</fullName>
    </submittedName>
</protein>
<reference evidence="2" key="1">
    <citation type="submission" date="2020-05" db="EMBL/GenBank/DDBJ databases">
        <authorList>
            <person name="Chiriac C."/>
            <person name="Salcher M."/>
            <person name="Ghai R."/>
            <person name="Kavagutti S V."/>
        </authorList>
    </citation>
    <scope>NUCLEOTIDE SEQUENCE</scope>
</reference>
<name>A0A6J5SZA0_9CAUD</name>
<sequence length="450" mass="48194">MAKKSIPNLKIEGKVAQMSDFSKEGQKAAEKLAFDVPLKTKAAEFIASGTGTPSQQEAVKNVAPHLTDKPSSLNQAASNRVAHITAGATNPSLQKEGENLPGSGWYFQHNADVTKVAHEYGVHPDVAITASAVMSPQNSPSNEKEAVSALLHAHRSGTITIPHEVASQLNSSKGLQKAQIQVNPEHVGVPVHASQLHPAVLAALSEKKVREQLPDHTVNLEGIAKGGSRENIAKAIDVIRGNTPESTAIDPHSSPKVYSYRDAIKHAVPGTPHHMEYMMRAADIGDKLRGDVGKGQGMLDYHNLRGSNEGMLSSTRTTAEDTWMNSISHGQKNEIVPGTDTNIMKTAGSLLGYTGKKKHEGVSVDSDTRIGTSAVQHAANNAATIKAGTKLQKNLKLDYSVPSTLVQESAWIPARRAGNKDKAFNKSQALEKTSRAKEFQTGSYKQGELF</sequence>
<accession>A0A6J5SZA0</accession>
<organism evidence="2">
    <name type="scientific">uncultured Caudovirales phage</name>
    <dbReference type="NCBI Taxonomy" id="2100421"/>
    <lineage>
        <taxon>Viruses</taxon>
        <taxon>Duplodnaviria</taxon>
        <taxon>Heunggongvirae</taxon>
        <taxon>Uroviricota</taxon>
        <taxon>Caudoviricetes</taxon>
        <taxon>Peduoviridae</taxon>
        <taxon>Maltschvirus</taxon>
        <taxon>Maltschvirus maltsch</taxon>
    </lineage>
</organism>
<evidence type="ECO:0000313" key="2">
    <source>
        <dbReference type="EMBL" id="CAB4220798.1"/>
    </source>
</evidence>
<dbReference type="EMBL" id="LR797501">
    <property type="protein sequence ID" value="CAB4220798.1"/>
    <property type="molecule type" value="Genomic_DNA"/>
</dbReference>
<evidence type="ECO:0000313" key="1">
    <source>
        <dbReference type="EMBL" id="CAB4179301.1"/>
    </source>
</evidence>
<gene>
    <name evidence="1" type="ORF">UFOVP1033_77</name>
    <name evidence="2" type="ORF">UFOVP1631_77</name>
</gene>
<proteinExistence type="predicted"/>
<dbReference type="EMBL" id="LR796981">
    <property type="protein sequence ID" value="CAB4179301.1"/>
    <property type="molecule type" value="Genomic_DNA"/>
</dbReference>